<evidence type="ECO:0008006" key="4">
    <source>
        <dbReference type="Google" id="ProtNLM"/>
    </source>
</evidence>
<feature type="coiled-coil region" evidence="1">
    <location>
        <begin position="328"/>
        <end position="412"/>
    </location>
</feature>
<accession>A0ABM6SWB8</accession>
<feature type="coiled-coil region" evidence="1">
    <location>
        <begin position="238"/>
        <end position="272"/>
    </location>
</feature>
<organism evidence="2 3">
    <name type="scientific">Streptomyces dengpaensis</name>
    <dbReference type="NCBI Taxonomy" id="2049881"/>
    <lineage>
        <taxon>Bacteria</taxon>
        <taxon>Bacillati</taxon>
        <taxon>Actinomycetota</taxon>
        <taxon>Actinomycetes</taxon>
        <taxon>Kitasatosporales</taxon>
        <taxon>Streptomycetaceae</taxon>
        <taxon>Streptomyces</taxon>
    </lineage>
</organism>
<sequence length="1049" mass="113975">MTIPTGPDSQLSTGIIGSRQLVAVQTFAIARLTSDPVALIPGTFIAVTGRGPKDSNESGKTSFLAAVALLLGDPEWQITSNGTANTVNLLFEPVIAGASTQLVDAADRGYIAGVFAESDGSRPHSVWLQISNDSPHVQVRQHPGVHLLTDGTDDERHRAAPAFYQQLGVEALGSSEYANQLYGRSPKVLAYVASRGQVRSRPSLLKLEAGTYSPDHIGDALITLSGRSSLLEHDKGQRKALEDKRAKYAKALQRHEEALAREDTMLREAEARDELRRKIGSAEGDRRAALARGLLDEAARLRSAEVLLPQTAAALKTTADLLEHLEAQKAAASNLTALEQACETAEQTKDQCLTDLTNAQTEERHLGEELAEAQKALDEARTLSAAHAGETAAALQEELTLLAQQTAEAEINRGIAQRDAHTYKDQLRKAEQGQAGLVGEVLHSLAAEEDITGVGLLDQIDLDDQTRDRWEAALHPWRDAVCVAHTDLPAALEALNDLPGAVLITEGPDRNATATSPTSHETTWPAGIRSAPEPARQFLHALAAQTQWTQQPPHSSVDALGVHIVGSFPNPTVGRAALCAHLRTRYDEALLSQQRAENLIKHLARRVTLAEAELKRAQAFEALPQLVKVHREATDKLTHRRRTLPQVATLLEEAVDAWAMAKAALSGRKQRIEELERRIRETNVTLQNCDGERREQEAVIARDGASTAAAALGLDADAARTLLNWPADWLPTQYTQLLAEAPLPPAAPHGEPPRERRSAAQLHMAANATVDGCMVALSLRAGTSGYPTVALAHASRLDNADLDAKADAALQALSEWLTENEAADADIHTTVEKVRAERLEENAFISRSVETLAEELRHTQEVITQRVAGALDNITTALDQLNRDAGLFGADLHYQIDPPTDTDHGWRCSVTPRWRRNPNGPMLAYDTVTNTAQEKLFSIHLVLAALLAAPHAQGRVLVLDELGDSLGQEHRREVLSAITKVATAHGITVLGTCQDTLMRDVAPVCGQILYFQYPSKSEYLNRPTRMFGYDPQAGRVELTAEQLTRRLAR</sequence>
<keyword evidence="3" id="KW-1185">Reference proteome</keyword>
<dbReference type="Proteomes" id="UP000238413">
    <property type="component" value="Chromosome"/>
</dbReference>
<evidence type="ECO:0000313" key="3">
    <source>
        <dbReference type="Proteomes" id="UP000238413"/>
    </source>
</evidence>
<reference evidence="2 3" key="1">
    <citation type="submission" date="2018-02" db="EMBL/GenBank/DDBJ databases">
        <title>Complete genome sequence of Streptomyces dengpaensis, the producer of angucyclines.</title>
        <authorList>
            <person name="Yumei L."/>
        </authorList>
    </citation>
    <scope>NUCLEOTIDE SEQUENCE [LARGE SCALE GENOMIC DNA]</scope>
    <source>
        <strain evidence="2 3">XZHG99</strain>
    </source>
</reference>
<dbReference type="SUPFAM" id="SSF52540">
    <property type="entry name" value="P-loop containing nucleoside triphosphate hydrolases"/>
    <property type="match status" value="2"/>
</dbReference>
<gene>
    <name evidence="2" type="ORF">C4B68_28580</name>
</gene>
<keyword evidence="1" id="KW-0175">Coiled coil</keyword>
<dbReference type="EMBL" id="CP026652">
    <property type="protein sequence ID" value="AVH59054.1"/>
    <property type="molecule type" value="Genomic_DNA"/>
</dbReference>
<evidence type="ECO:0000313" key="2">
    <source>
        <dbReference type="EMBL" id="AVH59054.1"/>
    </source>
</evidence>
<feature type="coiled-coil region" evidence="1">
    <location>
        <begin position="665"/>
        <end position="692"/>
    </location>
</feature>
<protein>
    <recommendedName>
        <fullName evidence="4">Chromosome segregation protein SMC</fullName>
    </recommendedName>
</protein>
<dbReference type="InterPro" id="IPR027417">
    <property type="entry name" value="P-loop_NTPase"/>
</dbReference>
<evidence type="ECO:0000256" key="1">
    <source>
        <dbReference type="SAM" id="Coils"/>
    </source>
</evidence>
<proteinExistence type="predicted"/>
<name>A0ABM6SWB8_9ACTN</name>
<dbReference type="RefSeq" id="WP_099504571.1">
    <property type="nucleotide sequence ID" value="NZ_CP026652.1"/>
</dbReference>